<dbReference type="InterPro" id="IPR011231">
    <property type="entry name" value="Phage_VT1-Sakai_H0018"/>
</dbReference>
<name>A0A0F9NGZ6_9ZZZZ</name>
<comment type="caution">
    <text evidence="1">The sequence shown here is derived from an EMBL/GenBank/DDBJ whole genome shotgun (WGS) entry which is preliminary data.</text>
</comment>
<protein>
    <recommendedName>
        <fullName evidence="2">DUF2190 domain-containing protein</fullName>
    </recommendedName>
</protein>
<proteinExistence type="predicted"/>
<dbReference type="EMBL" id="LAZR01008142">
    <property type="protein sequence ID" value="KKM80682.1"/>
    <property type="molecule type" value="Genomic_DNA"/>
</dbReference>
<gene>
    <name evidence="1" type="ORF">LCGC14_1337370</name>
</gene>
<accession>A0A0F9NGZ6</accession>
<evidence type="ECO:0000313" key="1">
    <source>
        <dbReference type="EMBL" id="KKM80682.1"/>
    </source>
</evidence>
<evidence type="ECO:0008006" key="2">
    <source>
        <dbReference type="Google" id="ProtNLM"/>
    </source>
</evidence>
<sequence length="125" mass="12133">MAWESPQTRVTGLNAAADLSTTGQFRFVDVTGDQAVNLTGAAGKAIGVLQNKPVSGAPATIYGVGSVSKVAASAAIAAGAKIGSAASGKARTAASAEVTLGVALEAAAADDDLISVLLLPLGIEP</sequence>
<organism evidence="1">
    <name type="scientific">marine sediment metagenome</name>
    <dbReference type="NCBI Taxonomy" id="412755"/>
    <lineage>
        <taxon>unclassified sequences</taxon>
        <taxon>metagenomes</taxon>
        <taxon>ecological metagenomes</taxon>
    </lineage>
</organism>
<dbReference type="AlphaFoldDB" id="A0A0F9NGZ6"/>
<reference evidence="1" key="1">
    <citation type="journal article" date="2015" name="Nature">
        <title>Complex archaea that bridge the gap between prokaryotes and eukaryotes.</title>
        <authorList>
            <person name="Spang A."/>
            <person name="Saw J.H."/>
            <person name="Jorgensen S.L."/>
            <person name="Zaremba-Niedzwiedzka K."/>
            <person name="Martijn J."/>
            <person name="Lind A.E."/>
            <person name="van Eijk R."/>
            <person name="Schleper C."/>
            <person name="Guy L."/>
            <person name="Ettema T.J."/>
        </authorList>
    </citation>
    <scope>NUCLEOTIDE SEQUENCE</scope>
</reference>
<dbReference type="Pfam" id="PF09956">
    <property type="entry name" value="Phage_cement_2"/>
    <property type="match status" value="1"/>
</dbReference>